<name>A0AAE0ZM27_9GAST</name>
<evidence type="ECO:0000256" key="6">
    <source>
        <dbReference type="PIRNR" id="PIRNR000898"/>
    </source>
</evidence>
<keyword evidence="5 6" id="KW-0378">Hydrolase</keyword>
<dbReference type="AlphaFoldDB" id="A0AAE0ZM27"/>
<keyword evidence="13" id="KW-1185">Reference proteome</keyword>
<dbReference type="GO" id="GO:0003993">
    <property type="term" value="F:acid phosphatase activity"/>
    <property type="evidence" value="ECO:0007669"/>
    <property type="project" value="UniProtKB-UniRule"/>
</dbReference>
<dbReference type="Proteomes" id="UP001283361">
    <property type="component" value="Unassembled WGS sequence"/>
</dbReference>
<dbReference type="InterPro" id="IPR024927">
    <property type="entry name" value="Acid_PPase"/>
</dbReference>
<comment type="catalytic activity">
    <reaction evidence="1 6">
        <text>a phosphate monoester + H2O = an alcohol + phosphate</text>
        <dbReference type="Rhea" id="RHEA:15017"/>
        <dbReference type="ChEBI" id="CHEBI:15377"/>
        <dbReference type="ChEBI" id="CHEBI:30879"/>
        <dbReference type="ChEBI" id="CHEBI:43474"/>
        <dbReference type="ChEBI" id="CHEBI:67140"/>
        <dbReference type="EC" id="3.1.3.2"/>
    </reaction>
</comment>
<dbReference type="SUPFAM" id="SSF56300">
    <property type="entry name" value="Metallo-dependent phosphatases"/>
    <property type="match status" value="1"/>
</dbReference>
<dbReference type="Pfam" id="PF00149">
    <property type="entry name" value="Metallophos"/>
    <property type="match status" value="1"/>
</dbReference>
<dbReference type="PANTHER" id="PTHR10161">
    <property type="entry name" value="TARTRATE-RESISTANT ACID PHOSPHATASE TYPE 5"/>
    <property type="match status" value="1"/>
</dbReference>
<accession>A0AAE0ZM27</accession>
<feature type="domain" description="Calcineurin-like phosphoesterase" evidence="11">
    <location>
        <begin position="26"/>
        <end position="241"/>
    </location>
</feature>
<organism evidence="12 13">
    <name type="scientific">Elysia crispata</name>
    <name type="common">lettuce slug</name>
    <dbReference type="NCBI Taxonomy" id="231223"/>
    <lineage>
        <taxon>Eukaryota</taxon>
        <taxon>Metazoa</taxon>
        <taxon>Spiralia</taxon>
        <taxon>Lophotrochozoa</taxon>
        <taxon>Mollusca</taxon>
        <taxon>Gastropoda</taxon>
        <taxon>Heterobranchia</taxon>
        <taxon>Euthyneura</taxon>
        <taxon>Panpulmonata</taxon>
        <taxon>Sacoglossa</taxon>
        <taxon>Placobranchoidea</taxon>
        <taxon>Plakobranchidae</taxon>
        <taxon>Elysia</taxon>
    </lineage>
</organism>
<evidence type="ECO:0000313" key="13">
    <source>
        <dbReference type="Proteomes" id="UP001283361"/>
    </source>
</evidence>
<evidence type="ECO:0000313" key="12">
    <source>
        <dbReference type="EMBL" id="KAK3771652.1"/>
    </source>
</evidence>
<feature type="chain" id="PRO_5042162243" description="Tartrate-resistant acid phosphatase type 5" evidence="10">
    <location>
        <begin position="22"/>
        <end position="326"/>
    </location>
</feature>
<sequence length="326" mass="36572">MGIYIVFAYLMASLSLTDVGAMNSLRFFIIGDMGGLEITPFSTYFERCTAAQMGKMADVYAPHFVLELGDNFYMNGVTSVDDMRFNATFEAVYTAKSLNIPWYIIAGNHDHHGNVTAQIFYSQKSKRWNFPDFYYYKEFSFAGGKRTFGIIFIDTVLLCGNSEDDDLQQPSGPVNQKVADAQWKFIEEHLKSSKADYLFTAGHYPVYSTATHGPTQCLVDRLLPLLEKHNATGHLCGHDHNLQHLRTKSKKGKFLDFFVSGMSNTVDPGAIHEKSVPAGSSLFHYGGLLSYGGFMYSEVTESNMTVVFMNGSGKQLYTTVVWPRKK</sequence>
<dbReference type="Gene3D" id="3.60.21.10">
    <property type="match status" value="1"/>
</dbReference>
<feature type="binding site" evidence="7">
    <location>
        <position position="73"/>
    </location>
    <ligand>
        <name>Fe cation</name>
        <dbReference type="ChEBI" id="CHEBI:24875"/>
        <label>1</label>
    </ligand>
</feature>
<feature type="binding site" evidence="7">
    <location>
        <position position="70"/>
    </location>
    <ligand>
        <name>Fe cation</name>
        <dbReference type="ChEBI" id="CHEBI:24875"/>
        <label>2</label>
    </ligand>
</feature>
<keyword evidence="8" id="KW-1015">Disulfide bond</keyword>
<evidence type="ECO:0000256" key="9">
    <source>
        <dbReference type="PIRSR" id="PIRSR000898-3"/>
    </source>
</evidence>
<feature type="binding site" evidence="7">
    <location>
        <position position="70"/>
    </location>
    <ligand>
        <name>Fe cation</name>
        <dbReference type="ChEBI" id="CHEBI:24875"/>
        <label>1</label>
    </ligand>
</feature>
<keyword evidence="7" id="KW-0479">Metal-binding</keyword>
<evidence type="ECO:0000256" key="7">
    <source>
        <dbReference type="PIRSR" id="PIRSR000898-1"/>
    </source>
</evidence>
<reference evidence="12" key="1">
    <citation type="journal article" date="2023" name="G3 (Bethesda)">
        <title>A reference genome for the long-term kleptoplast-retaining sea slug Elysia crispata morphotype clarki.</title>
        <authorList>
            <person name="Eastman K.E."/>
            <person name="Pendleton A.L."/>
            <person name="Shaikh M.A."/>
            <person name="Suttiyut T."/>
            <person name="Ogas R."/>
            <person name="Tomko P."/>
            <person name="Gavelis G."/>
            <person name="Widhalm J.R."/>
            <person name="Wisecaver J.H."/>
        </authorList>
    </citation>
    <scope>NUCLEOTIDE SEQUENCE</scope>
    <source>
        <strain evidence="12">ECLA1</strain>
    </source>
</reference>
<feature type="binding site" evidence="7">
    <location>
        <position position="203"/>
    </location>
    <ligand>
        <name>Fe cation</name>
        <dbReference type="ChEBI" id="CHEBI:24875"/>
        <label>2</label>
    </ligand>
</feature>
<feature type="disulfide bond" evidence="8">
    <location>
        <begin position="159"/>
        <end position="217"/>
    </location>
</feature>
<dbReference type="PIRSF" id="PIRSF000898">
    <property type="entry name" value="Acid_Ptase_5"/>
    <property type="match status" value="1"/>
</dbReference>
<feature type="binding site" evidence="7">
    <location>
        <position position="108"/>
    </location>
    <ligand>
        <name>Fe cation</name>
        <dbReference type="ChEBI" id="CHEBI:24875"/>
        <label>2</label>
    </ligand>
</feature>
<gene>
    <name evidence="12" type="ORF">RRG08_047906</name>
</gene>
<evidence type="ECO:0000256" key="1">
    <source>
        <dbReference type="ARBA" id="ARBA00000032"/>
    </source>
</evidence>
<dbReference type="PANTHER" id="PTHR10161:SF14">
    <property type="entry name" value="TARTRATE-RESISTANT ACID PHOSPHATASE TYPE 5"/>
    <property type="match status" value="1"/>
</dbReference>
<evidence type="ECO:0000256" key="8">
    <source>
        <dbReference type="PIRSR" id="PIRSR000898-2"/>
    </source>
</evidence>
<evidence type="ECO:0000256" key="5">
    <source>
        <dbReference type="ARBA" id="ARBA00022801"/>
    </source>
</evidence>
<evidence type="ECO:0000256" key="3">
    <source>
        <dbReference type="ARBA" id="ARBA00015822"/>
    </source>
</evidence>
<dbReference type="InterPro" id="IPR004843">
    <property type="entry name" value="Calcineurin-like_PHP"/>
</dbReference>
<feature type="glycosylation site" description="N-linked (GlcNAc...) asparagine" evidence="9">
    <location>
        <position position="114"/>
    </location>
</feature>
<evidence type="ECO:0000259" key="11">
    <source>
        <dbReference type="Pfam" id="PF00149"/>
    </source>
</evidence>
<feature type="binding site" evidence="7">
    <location>
        <position position="32"/>
    </location>
    <ligand>
        <name>Fe cation</name>
        <dbReference type="ChEBI" id="CHEBI:24875"/>
        <label>1</label>
    </ligand>
</feature>
<keyword evidence="6 7" id="KW-0408">Iron</keyword>
<proteinExistence type="predicted"/>
<feature type="binding site" evidence="7">
    <location>
        <position position="238"/>
    </location>
    <ligand>
        <name>Fe cation</name>
        <dbReference type="ChEBI" id="CHEBI:24875"/>
        <label>2</label>
    </ligand>
</feature>
<evidence type="ECO:0000256" key="2">
    <source>
        <dbReference type="ARBA" id="ARBA00012646"/>
    </source>
</evidence>
<evidence type="ECO:0000256" key="10">
    <source>
        <dbReference type="SAM" id="SignalP"/>
    </source>
</evidence>
<dbReference type="GO" id="GO:0046872">
    <property type="term" value="F:metal ion binding"/>
    <property type="evidence" value="ECO:0007669"/>
    <property type="project" value="UniProtKB-KW"/>
</dbReference>
<dbReference type="CDD" id="cd07378">
    <property type="entry name" value="MPP_ACP5"/>
    <property type="match status" value="1"/>
</dbReference>
<keyword evidence="4 10" id="KW-0732">Signal</keyword>
<feature type="binding site" evidence="7">
    <location>
        <position position="240"/>
    </location>
    <ligand>
        <name>Fe cation</name>
        <dbReference type="ChEBI" id="CHEBI:24875"/>
        <label>1</label>
    </ligand>
</feature>
<dbReference type="FunFam" id="3.60.21.10:FF:000062">
    <property type="entry name" value="Tartrate-resistant acid phosphatase type 5"/>
    <property type="match status" value="1"/>
</dbReference>
<protein>
    <recommendedName>
        <fullName evidence="3 6">Tartrate-resistant acid phosphatase type 5</fullName>
        <ecNumber evidence="2 6">3.1.3.2</ecNumber>
    </recommendedName>
</protein>
<evidence type="ECO:0000256" key="4">
    <source>
        <dbReference type="ARBA" id="ARBA00022729"/>
    </source>
</evidence>
<dbReference type="InterPro" id="IPR029052">
    <property type="entry name" value="Metallo-depent_PP-like"/>
</dbReference>
<comment type="cofactor">
    <cofactor evidence="7">
        <name>Fe cation</name>
        <dbReference type="ChEBI" id="CHEBI:24875"/>
    </cofactor>
    <text evidence="7">Binds 2 iron ions per subunit.</text>
</comment>
<comment type="caution">
    <text evidence="12">The sequence shown here is derived from an EMBL/GenBank/DDBJ whole genome shotgun (WGS) entry which is preliminary data.</text>
</comment>
<dbReference type="InterPro" id="IPR051558">
    <property type="entry name" value="Metallophosphoesterase_PAP"/>
</dbReference>
<dbReference type="EMBL" id="JAWDGP010003693">
    <property type="protein sequence ID" value="KAK3771652.1"/>
    <property type="molecule type" value="Genomic_DNA"/>
</dbReference>
<dbReference type="EC" id="3.1.3.2" evidence="2 6"/>
<feature type="signal peptide" evidence="10">
    <location>
        <begin position="1"/>
        <end position="21"/>
    </location>
</feature>